<dbReference type="RefSeq" id="XP_033786478.1">
    <property type="nucleotide sequence ID" value="XM_033930587.1"/>
</dbReference>
<reference evidence="3" key="1">
    <citation type="submission" date="2025-08" db="UniProtKB">
        <authorList>
            <consortium name="RefSeq"/>
        </authorList>
    </citation>
    <scope>IDENTIFICATION</scope>
</reference>
<dbReference type="GeneID" id="117353951"/>
<dbReference type="PANTHER" id="PTHR38654">
    <property type="entry name" value="BUCKY BALL-RELATED"/>
    <property type="match status" value="1"/>
</dbReference>
<evidence type="ECO:0000256" key="1">
    <source>
        <dbReference type="SAM" id="MobiDB-lite"/>
    </source>
</evidence>
<accession>A0A6P8QGG7</accession>
<feature type="region of interest" description="Disordered" evidence="1">
    <location>
        <begin position="690"/>
        <end position="744"/>
    </location>
</feature>
<feature type="compositionally biased region" description="Basic residues" evidence="1">
    <location>
        <begin position="775"/>
        <end position="785"/>
    </location>
</feature>
<name>A0A6P8QGG7_GEOSA</name>
<proteinExistence type="predicted"/>
<feature type="region of interest" description="Disordered" evidence="1">
    <location>
        <begin position="292"/>
        <end position="328"/>
    </location>
</feature>
<dbReference type="KEGG" id="gsh:117353951"/>
<feature type="region of interest" description="Disordered" evidence="1">
    <location>
        <begin position="630"/>
        <end position="653"/>
    </location>
</feature>
<organism evidence="2 3">
    <name type="scientific">Geotrypetes seraphini</name>
    <name type="common">Gaboon caecilian</name>
    <name type="synonym">Caecilia seraphini</name>
    <dbReference type="NCBI Taxonomy" id="260995"/>
    <lineage>
        <taxon>Eukaryota</taxon>
        <taxon>Metazoa</taxon>
        <taxon>Chordata</taxon>
        <taxon>Craniata</taxon>
        <taxon>Vertebrata</taxon>
        <taxon>Euteleostomi</taxon>
        <taxon>Amphibia</taxon>
        <taxon>Gymnophiona</taxon>
        <taxon>Geotrypetes</taxon>
    </lineage>
</organism>
<feature type="compositionally biased region" description="Polar residues" evidence="1">
    <location>
        <begin position="181"/>
        <end position="190"/>
    </location>
</feature>
<protein>
    <submittedName>
        <fullName evidence="3">LOW QUALITY PROTEIN: uncharacterized protein LOC117353951</fullName>
    </submittedName>
</protein>
<gene>
    <name evidence="3" type="primary">LOC117353951</name>
</gene>
<feature type="region of interest" description="Disordered" evidence="1">
    <location>
        <begin position="103"/>
        <end position="143"/>
    </location>
</feature>
<feature type="region of interest" description="Disordered" evidence="1">
    <location>
        <begin position="171"/>
        <end position="190"/>
    </location>
</feature>
<evidence type="ECO:0000313" key="2">
    <source>
        <dbReference type="Proteomes" id="UP000515159"/>
    </source>
</evidence>
<dbReference type="AlphaFoldDB" id="A0A6P8QGG7"/>
<evidence type="ECO:0000313" key="3">
    <source>
        <dbReference type="RefSeq" id="XP_033786478.1"/>
    </source>
</evidence>
<dbReference type="Proteomes" id="UP000515159">
    <property type="component" value="Chromosome 2"/>
</dbReference>
<dbReference type="PANTHER" id="PTHR38654:SF1">
    <property type="entry name" value="BUCKY BALL"/>
    <property type="match status" value="1"/>
</dbReference>
<feature type="compositionally biased region" description="Basic and acidic residues" evidence="1">
    <location>
        <begin position="112"/>
        <end position="130"/>
    </location>
</feature>
<feature type="region of interest" description="Disordered" evidence="1">
    <location>
        <begin position="345"/>
        <end position="373"/>
    </location>
</feature>
<dbReference type="InParanoid" id="A0A6P8QGG7"/>
<feature type="compositionally biased region" description="Polar residues" evidence="1">
    <location>
        <begin position="349"/>
        <end position="373"/>
    </location>
</feature>
<sequence length="785" mass="88290">MNTAPASESGSYPTNHSRPFFYAQPTAQQPFPNPWYLSQVYNPYCLPPAPGFRSGNSYFPYYSVALPEYPGFFVPHPQLHARMSRRPYFVPHPSSPMFYNTTRFRHYGSPGRRTETKETQTDPRQPESKSKKQSMSTDMKGCNTGSSITCSSMCTESESNLENLEISLSPVNAGQERDVQNKNGCSSSTYRNIPPRSYSFEKEEVRIEYGSGPPAAIQLWKSYKETIPIYDVANGKEMPENVIHVHSYEGGMYDSRAEGEELAPSVGHSGDDCHRAPLPLKLSLDEVQEKEIKASASPNGETRSEADKQRNAIQKKAMPAKDQESSIFKPAEVPFSVYDASSAERQDIDQIQNPSRSKNSQTASSPSEMVTSTKSNQEFLNTFDQQNLPNLCPTEVCSDELQLDSKANLWIEESLEKYVPSPGWLACFDNMDTNYTYDAYLMQRKQKRHIVLSSSSDEVSSGDEESSLENTPVPYFVPDYRIKKNIYSLQKNLGKENKGSGSLHEDLVLREQASKGPTGQSSSGLTIKSRKLGLPLQGTSQKFYSVKKKPRKTSPLSQAKGPNKFWVLGEENIYDYEEESEDEETDAECVFQDIVPIEQLGIGTSGFFKQVPQKKMLGRPLKIMSPAQLLNWPSHEKKSKKKGHGNPGSVYKPKEKEQLVIFSDYRSRGKRPTTKLERAFKEMPELKKTLQKTLGGKQQKGSTEKITEESWVGKGAKPKVSEQLYGLQPPTKSKELDKPPKKGLLKSCLKNKMTRNDLEDVEFGEVPKSSGYRGRGMKRGAYRKQ</sequence>
<dbReference type="InterPro" id="IPR053309">
    <property type="entry name" value="Balbiani_Body_Formation"/>
</dbReference>
<feature type="region of interest" description="Disordered" evidence="1">
    <location>
        <begin position="765"/>
        <end position="785"/>
    </location>
</feature>
<feature type="compositionally biased region" description="Polar residues" evidence="1">
    <location>
        <begin position="133"/>
        <end position="143"/>
    </location>
</feature>
<keyword evidence="2" id="KW-1185">Reference proteome</keyword>
<feature type="compositionally biased region" description="Low complexity" evidence="1">
    <location>
        <begin position="691"/>
        <end position="701"/>
    </location>
</feature>
<dbReference type="OrthoDB" id="9946561at2759"/>